<keyword evidence="1" id="KW-1133">Transmembrane helix</keyword>
<protein>
    <submittedName>
        <fullName evidence="2">Uncharacterized protein</fullName>
    </submittedName>
</protein>
<feature type="transmembrane region" description="Helical" evidence="1">
    <location>
        <begin position="53"/>
        <end position="72"/>
    </location>
</feature>
<evidence type="ECO:0000313" key="2">
    <source>
        <dbReference type="EMBL" id="ANZ34747.1"/>
    </source>
</evidence>
<feature type="transmembrane region" description="Helical" evidence="1">
    <location>
        <begin position="26"/>
        <end position="47"/>
    </location>
</feature>
<reference evidence="2 3" key="1">
    <citation type="submission" date="2016-07" db="EMBL/GenBank/DDBJ databases">
        <title>Complete genome sequence of the Lentzea guizhouensis DHS C013.</title>
        <authorList>
            <person name="Cao C."/>
        </authorList>
    </citation>
    <scope>NUCLEOTIDE SEQUENCE [LARGE SCALE GENOMIC DNA]</scope>
    <source>
        <strain evidence="2 3">DHS C013</strain>
    </source>
</reference>
<proteinExistence type="predicted"/>
<name>A0A1B2HAK0_9PSEU</name>
<dbReference type="KEGG" id="led:BBK82_00285"/>
<dbReference type="OrthoDB" id="3701025at2"/>
<evidence type="ECO:0000256" key="1">
    <source>
        <dbReference type="SAM" id="Phobius"/>
    </source>
</evidence>
<dbReference type="STRING" id="1586287.BBK82_00285"/>
<evidence type="ECO:0000313" key="3">
    <source>
        <dbReference type="Proteomes" id="UP000093053"/>
    </source>
</evidence>
<keyword evidence="1" id="KW-0812">Transmembrane</keyword>
<sequence>MKRQSLPDPDSRTQVLRARRKHTEQVLLLIVYTVVELWAVVAVVVLLKDDGVLAVAASVVLAGVLLALWDNWRTLLMFGRALRAWLPEELPEGDREPVRQSHLVRL</sequence>
<keyword evidence="1" id="KW-0472">Membrane</keyword>
<dbReference type="EMBL" id="CP016793">
    <property type="protein sequence ID" value="ANZ34747.1"/>
    <property type="molecule type" value="Genomic_DNA"/>
</dbReference>
<keyword evidence="3" id="KW-1185">Reference proteome</keyword>
<accession>A0A1B2HAK0</accession>
<gene>
    <name evidence="2" type="ORF">BBK82_00285</name>
</gene>
<organism evidence="2 3">
    <name type="scientific">Lentzea guizhouensis</name>
    <dbReference type="NCBI Taxonomy" id="1586287"/>
    <lineage>
        <taxon>Bacteria</taxon>
        <taxon>Bacillati</taxon>
        <taxon>Actinomycetota</taxon>
        <taxon>Actinomycetes</taxon>
        <taxon>Pseudonocardiales</taxon>
        <taxon>Pseudonocardiaceae</taxon>
        <taxon>Lentzea</taxon>
    </lineage>
</organism>
<dbReference type="AlphaFoldDB" id="A0A1B2HAK0"/>
<dbReference type="RefSeq" id="WP_065913167.1">
    <property type="nucleotide sequence ID" value="NZ_CP016793.1"/>
</dbReference>
<dbReference type="Proteomes" id="UP000093053">
    <property type="component" value="Chromosome"/>
</dbReference>